<proteinExistence type="predicted"/>
<protein>
    <submittedName>
        <fullName evidence="1">Uncharacterized protein</fullName>
    </submittedName>
</protein>
<evidence type="ECO:0000313" key="2">
    <source>
        <dbReference type="Proteomes" id="UP001348369"/>
    </source>
</evidence>
<sequence>MGSTRRIDREIEAAKRKLDRVRSQDSSALPVGDQAKLAGLTGVAFAKATRLKSSPMAERGAARIWSGAEERAAADLQVLVSERQQLINDEAAARREKKKSGWF</sequence>
<accession>A0ACD4ZZC1</accession>
<evidence type="ECO:0000313" key="1">
    <source>
        <dbReference type="EMBL" id="WSC03591.1"/>
    </source>
</evidence>
<keyword evidence="1" id="KW-0614">Plasmid</keyword>
<dbReference type="EMBL" id="CP109111">
    <property type="protein sequence ID" value="WSC03591.1"/>
    <property type="molecule type" value="Genomic_DNA"/>
</dbReference>
<reference evidence="1" key="1">
    <citation type="submission" date="2022-10" db="EMBL/GenBank/DDBJ databases">
        <title>The complete genomes of actinobacterial strains from the NBC collection.</title>
        <authorList>
            <person name="Joergensen T.S."/>
            <person name="Alvarez Arevalo M."/>
            <person name="Sterndorff E.B."/>
            <person name="Faurdal D."/>
            <person name="Vuksanovic O."/>
            <person name="Mourched A.-S."/>
            <person name="Charusanti P."/>
            <person name="Shaw S."/>
            <person name="Blin K."/>
            <person name="Weber T."/>
        </authorList>
    </citation>
    <scope>NUCLEOTIDE SEQUENCE</scope>
    <source>
        <strain evidence="1">NBC 01771</strain>
    </source>
</reference>
<name>A0ACD4ZZC1_9ACTN</name>
<keyword evidence="2" id="KW-1185">Reference proteome</keyword>
<organism evidence="1 2">
    <name type="scientific">Streptomyces scopuliridis</name>
    <dbReference type="NCBI Taxonomy" id="452529"/>
    <lineage>
        <taxon>Bacteria</taxon>
        <taxon>Bacillati</taxon>
        <taxon>Actinomycetota</taxon>
        <taxon>Actinomycetes</taxon>
        <taxon>Kitasatosporales</taxon>
        <taxon>Streptomycetaceae</taxon>
        <taxon>Streptomyces</taxon>
    </lineage>
</organism>
<dbReference type="Proteomes" id="UP001348369">
    <property type="component" value="Plasmid unnamed2"/>
</dbReference>
<geneLocation type="plasmid" evidence="1 2">
    <name>unnamed2</name>
</geneLocation>
<gene>
    <name evidence="1" type="ORF">OG835_42625</name>
</gene>